<feature type="compositionally biased region" description="Low complexity" evidence="2">
    <location>
        <begin position="31"/>
        <end position="40"/>
    </location>
</feature>
<evidence type="ECO:0000313" key="5">
    <source>
        <dbReference type="EMBL" id="MEQ2440671.1"/>
    </source>
</evidence>
<dbReference type="Gene3D" id="3.60.21.10">
    <property type="match status" value="1"/>
</dbReference>
<gene>
    <name evidence="5" type="ORF">WMO26_07515</name>
</gene>
<dbReference type="PANTHER" id="PTHR33393">
    <property type="entry name" value="POLYGLUTAMINE SYNTHESIS ACCESSORY PROTEIN RV0574C-RELATED"/>
    <property type="match status" value="1"/>
</dbReference>
<dbReference type="RefSeq" id="WP_349219373.1">
    <property type="nucleotide sequence ID" value="NZ_JBBMFD010000011.1"/>
</dbReference>
<feature type="region of interest" description="Disordered" evidence="2">
    <location>
        <begin position="31"/>
        <end position="64"/>
    </location>
</feature>
<dbReference type="InterPro" id="IPR019079">
    <property type="entry name" value="Capsule_synth_CapA"/>
</dbReference>
<keyword evidence="5" id="KW-0378">Hydrolase</keyword>
<evidence type="ECO:0000256" key="3">
    <source>
        <dbReference type="SAM" id="SignalP"/>
    </source>
</evidence>
<accession>A0ABV1E035</accession>
<dbReference type="Proteomes" id="UP001489509">
    <property type="component" value="Unassembled WGS sequence"/>
</dbReference>
<organism evidence="5 6">
    <name type="scientific">Solibaculum intestinale</name>
    <dbReference type="NCBI Taxonomy" id="3133165"/>
    <lineage>
        <taxon>Bacteria</taxon>
        <taxon>Bacillati</taxon>
        <taxon>Bacillota</taxon>
        <taxon>Clostridia</taxon>
        <taxon>Eubacteriales</taxon>
        <taxon>Oscillospiraceae</taxon>
        <taxon>Solibaculum</taxon>
    </lineage>
</organism>
<dbReference type="Pfam" id="PF09587">
    <property type="entry name" value="PGA_cap"/>
    <property type="match status" value="1"/>
</dbReference>
<comment type="similarity">
    <text evidence="1">Belongs to the CapA family.</text>
</comment>
<evidence type="ECO:0000313" key="6">
    <source>
        <dbReference type="Proteomes" id="UP001489509"/>
    </source>
</evidence>
<evidence type="ECO:0000256" key="2">
    <source>
        <dbReference type="SAM" id="MobiDB-lite"/>
    </source>
</evidence>
<dbReference type="EMBL" id="JBBMFD010000011">
    <property type="protein sequence ID" value="MEQ2440671.1"/>
    <property type="molecule type" value="Genomic_DNA"/>
</dbReference>
<dbReference type="SUPFAM" id="SSF56300">
    <property type="entry name" value="Metallo-dependent phosphatases"/>
    <property type="match status" value="1"/>
</dbReference>
<dbReference type="PANTHER" id="PTHR33393:SF12">
    <property type="entry name" value="CAPSULE BIOSYNTHESIS PROTEIN CAPA"/>
    <property type="match status" value="1"/>
</dbReference>
<protein>
    <submittedName>
        <fullName evidence="5">CapA family protein</fullName>
        <ecNumber evidence="5">3.1.-.-</ecNumber>
    </submittedName>
</protein>
<dbReference type="InterPro" id="IPR029052">
    <property type="entry name" value="Metallo-depent_PP-like"/>
</dbReference>
<feature type="compositionally biased region" description="Polar residues" evidence="2">
    <location>
        <begin position="41"/>
        <end position="50"/>
    </location>
</feature>
<evidence type="ECO:0000259" key="4">
    <source>
        <dbReference type="SMART" id="SM00854"/>
    </source>
</evidence>
<comment type="caution">
    <text evidence="5">The sequence shown here is derived from an EMBL/GenBank/DDBJ whole genome shotgun (WGS) entry which is preliminary data.</text>
</comment>
<dbReference type="SMART" id="SM00854">
    <property type="entry name" value="PGA_cap"/>
    <property type="match status" value="1"/>
</dbReference>
<dbReference type="InterPro" id="IPR052169">
    <property type="entry name" value="CW_Biosynth-Accessory"/>
</dbReference>
<keyword evidence="6" id="KW-1185">Reference proteome</keyword>
<feature type="domain" description="Capsule synthesis protein CapA" evidence="4">
    <location>
        <begin position="73"/>
        <end position="332"/>
    </location>
</feature>
<feature type="signal peptide" evidence="3">
    <location>
        <begin position="1"/>
        <end position="21"/>
    </location>
</feature>
<evidence type="ECO:0000256" key="1">
    <source>
        <dbReference type="ARBA" id="ARBA00005662"/>
    </source>
</evidence>
<feature type="chain" id="PRO_5046003499" evidence="3">
    <location>
        <begin position="22"/>
        <end position="429"/>
    </location>
</feature>
<dbReference type="PROSITE" id="PS51257">
    <property type="entry name" value="PROKAR_LIPOPROTEIN"/>
    <property type="match status" value="1"/>
</dbReference>
<dbReference type="EC" id="3.1.-.-" evidence="5"/>
<sequence length="429" mass="46954">MKIRTKVSCLLLALMVALTFASCTDGGASSQSGASSQVQSLPSGQSTLPVSSEPEEALSPYPLHPTKKEDEVSIQFCGDILLHYQPVQSALLADGSYDFSPYFSEVSKLLTADLKIVNLEGAVDDSREPSSYPCFNYPSEIIRDAMGAGFNFFLTANNHSFDMRWSGLLATRAALQAAGAEFDGTYETQEQCDTPCVLNYGGIEIGIVTYSYGDNGMIVTIPEEHRPYAMREFNHDSTEDLDRLLGDVRKCREAGADFVILSLHWGAEYQDAPNATQKALAKALINTPDGPDIVLGNHAHAAQPTELHQVETLNGTANRLIVYSLGNFIADQSSVQVDKTRTSQMVSVTIRKTEDGVKIADAAYTPLMTYIREDTKTSDRYRVIPVGKYALAPTKPDIFINNADWEFCKRAWTRLQSVIGDSVPCLTGE</sequence>
<reference evidence="5 6" key="1">
    <citation type="submission" date="2024-03" db="EMBL/GenBank/DDBJ databases">
        <title>Human intestinal bacterial collection.</title>
        <authorList>
            <person name="Pauvert C."/>
            <person name="Hitch T.C.A."/>
            <person name="Clavel T."/>
        </authorList>
    </citation>
    <scope>NUCLEOTIDE SEQUENCE [LARGE SCALE GENOMIC DNA]</scope>
    <source>
        <strain evidence="5 6">CLA-JM-H44</strain>
    </source>
</reference>
<name>A0ABV1E035_9FIRM</name>
<dbReference type="GO" id="GO:0016787">
    <property type="term" value="F:hydrolase activity"/>
    <property type="evidence" value="ECO:0007669"/>
    <property type="project" value="UniProtKB-KW"/>
</dbReference>
<dbReference type="CDD" id="cd07381">
    <property type="entry name" value="MPP_CapA"/>
    <property type="match status" value="1"/>
</dbReference>
<keyword evidence="3" id="KW-0732">Signal</keyword>
<proteinExistence type="inferred from homology"/>